<dbReference type="InterPro" id="IPR005162">
    <property type="entry name" value="Retrotrans_gag_dom"/>
</dbReference>
<gene>
    <name evidence="2" type="ORF">CR513_08814</name>
</gene>
<dbReference type="PANTHER" id="PTHR33223:SF10">
    <property type="entry name" value="AMINOTRANSFERASE-LIKE PLANT MOBILE DOMAIN-CONTAINING PROTEIN"/>
    <property type="match status" value="1"/>
</dbReference>
<dbReference type="AlphaFoldDB" id="A0A371HWE0"/>
<evidence type="ECO:0000313" key="2">
    <source>
        <dbReference type="EMBL" id="RDY07109.1"/>
    </source>
</evidence>
<dbReference type="Pfam" id="PF03732">
    <property type="entry name" value="Retrotrans_gag"/>
    <property type="match status" value="1"/>
</dbReference>
<evidence type="ECO:0000259" key="1">
    <source>
        <dbReference type="Pfam" id="PF03732"/>
    </source>
</evidence>
<feature type="non-terminal residue" evidence="2">
    <location>
        <position position="1"/>
    </location>
</feature>
<dbReference type="EMBL" id="QJKJ01001545">
    <property type="protein sequence ID" value="RDY07109.1"/>
    <property type="molecule type" value="Genomic_DNA"/>
</dbReference>
<reference evidence="2" key="1">
    <citation type="submission" date="2018-05" db="EMBL/GenBank/DDBJ databases">
        <title>Draft genome of Mucuna pruriens seed.</title>
        <authorList>
            <person name="Nnadi N.E."/>
            <person name="Vos R."/>
            <person name="Hasami M.H."/>
            <person name="Devisetty U.K."/>
            <person name="Aguiy J.C."/>
        </authorList>
    </citation>
    <scope>NUCLEOTIDE SEQUENCE [LARGE SCALE GENOMIC DNA]</scope>
    <source>
        <strain evidence="2">JCA_2017</strain>
    </source>
</reference>
<feature type="domain" description="Retrotransposon gag" evidence="1">
    <location>
        <begin position="20"/>
        <end position="96"/>
    </location>
</feature>
<name>A0A371HWE0_MUCPR</name>
<dbReference type="Proteomes" id="UP000257109">
    <property type="component" value="Unassembled WGS sequence"/>
</dbReference>
<comment type="caution">
    <text evidence="2">The sequence shown here is derived from an EMBL/GenBank/DDBJ whole genome shotgun (WGS) entry which is preliminary data.</text>
</comment>
<proteinExistence type="predicted"/>
<keyword evidence="3" id="KW-1185">Reference proteome</keyword>
<evidence type="ECO:0000313" key="3">
    <source>
        <dbReference type="Proteomes" id="UP000257109"/>
    </source>
</evidence>
<accession>A0A371HWE0</accession>
<protein>
    <recommendedName>
        <fullName evidence="1">Retrotransposon gag domain-containing protein</fullName>
    </recommendedName>
</protein>
<dbReference type="PANTHER" id="PTHR33223">
    <property type="entry name" value="CCHC-TYPE DOMAIN-CONTAINING PROTEIN"/>
    <property type="match status" value="1"/>
</dbReference>
<organism evidence="2 3">
    <name type="scientific">Mucuna pruriens</name>
    <name type="common">Velvet bean</name>
    <name type="synonym">Dolichos pruriens</name>
    <dbReference type="NCBI Taxonomy" id="157652"/>
    <lineage>
        <taxon>Eukaryota</taxon>
        <taxon>Viridiplantae</taxon>
        <taxon>Streptophyta</taxon>
        <taxon>Embryophyta</taxon>
        <taxon>Tracheophyta</taxon>
        <taxon>Spermatophyta</taxon>
        <taxon>Magnoliopsida</taxon>
        <taxon>eudicotyledons</taxon>
        <taxon>Gunneridae</taxon>
        <taxon>Pentapetalae</taxon>
        <taxon>rosids</taxon>
        <taxon>fabids</taxon>
        <taxon>Fabales</taxon>
        <taxon>Fabaceae</taxon>
        <taxon>Papilionoideae</taxon>
        <taxon>50 kb inversion clade</taxon>
        <taxon>NPAAA clade</taxon>
        <taxon>indigoferoid/millettioid clade</taxon>
        <taxon>Phaseoleae</taxon>
        <taxon>Mucuna</taxon>
    </lineage>
</organism>
<sequence>MYKYNGTTNSDEYIDAYVTQGITLNWYTRLPPNSIDLFETLVEKFGAQYAISRPHHLTLVALMNLRQDEDESLHTFTKRFPTVAIKIRNLSLEVALYSMITTLKPVLFSNSLCKKSPTSMDNLRTRASKNIQMEEMAEFRDHVRAEHAIKPQFIPTQFT</sequence>
<dbReference type="OrthoDB" id="1426925at2759"/>